<dbReference type="KEGG" id="fgi:OP10G_1785"/>
<dbReference type="InterPro" id="IPR007922">
    <property type="entry name" value="DciA-like"/>
</dbReference>
<dbReference type="Proteomes" id="UP000027982">
    <property type="component" value="Chromosome"/>
</dbReference>
<protein>
    <recommendedName>
        <fullName evidence="3">DUF721 domain-containing protein</fullName>
    </recommendedName>
</protein>
<evidence type="ECO:0008006" key="3">
    <source>
        <dbReference type="Google" id="ProtNLM"/>
    </source>
</evidence>
<evidence type="ECO:0000313" key="1">
    <source>
        <dbReference type="EMBL" id="AIE85153.1"/>
    </source>
</evidence>
<dbReference type="OrthoDB" id="9814233at2"/>
<dbReference type="Pfam" id="PF05258">
    <property type="entry name" value="DciA"/>
    <property type="match status" value="1"/>
</dbReference>
<dbReference type="HOGENOM" id="CLU_1872369_0_0_0"/>
<dbReference type="PANTHER" id="PTHR36456">
    <property type="entry name" value="UPF0232 PROTEIN SCO3875"/>
    <property type="match status" value="1"/>
</dbReference>
<organism evidence="1 2">
    <name type="scientific">Fimbriimonas ginsengisoli Gsoil 348</name>
    <dbReference type="NCBI Taxonomy" id="661478"/>
    <lineage>
        <taxon>Bacteria</taxon>
        <taxon>Bacillati</taxon>
        <taxon>Armatimonadota</taxon>
        <taxon>Fimbriimonadia</taxon>
        <taxon>Fimbriimonadales</taxon>
        <taxon>Fimbriimonadaceae</taxon>
        <taxon>Fimbriimonas</taxon>
    </lineage>
</organism>
<dbReference type="RefSeq" id="WP_025226254.1">
    <property type="nucleotide sequence ID" value="NZ_CP007139.1"/>
</dbReference>
<keyword evidence="2" id="KW-1185">Reference proteome</keyword>
<sequence length="136" mass="15522">MRRAAQALPKAIGRDEVLRTARAQKILREWPDVVGEALASRSYPDRYGQGTVWVAVSGSAWAQELRMRKDTILQRLRERAGDPALFLDVRFGVRPLPPAFETEIPPAETGEELPKDTELSIRDIAERRLRQMRDRS</sequence>
<name>A0A068NNM5_FIMGI</name>
<evidence type="ECO:0000313" key="2">
    <source>
        <dbReference type="Proteomes" id="UP000027982"/>
    </source>
</evidence>
<dbReference type="eggNOG" id="COG5512">
    <property type="taxonomic scope" value="Bacteria"/>
</dbReference>
<proteinExistence type="predicted"/>
<dbReference type="STRING" id="661478.OP10G_1785"/>
<reference evidence="1 2" key="1">
    <citation type="journal article" date="2014" name="PLoS ONE">
        <title>The first complete genome sequence of the class fimbriimonadia in the phylum armatimonadetes.</title>
        <authorList>
            <person name="Hu Z.Y."/>
            <person name="Wang Y.Z."/>
            <person name="Im W.T."/>
            <person name="Wang S.Y."/>
            <person name="Zhao G.P."/>
            <person name="Zheng H.J."/>
            <person name="Quan Z.X."/>
        </authorList>
    </citation>
    <scope>NUCLEOTIDE SEQUENCE [LARGE SCALE GENOMIC DNA]</scope>
    <source>
        <strain evidence="1">Gsoil 348</strain>
    </source>
</reference>
<accession>A0A068NNM5</accession>
<gene>
    <name evidence="1" type="ORF">OP10G_1785</name>
</gene>
<dbReference type="AlphaFoldDB" id="A0A068NNM5"/>
<dbReference type="EMBL" id="CP007139">
    <property type="protein sequence ID" value="AIE85153.1"/>
    <property type="molecule type" value="Genomic_DNA"/>
</dbReference>
<dbReference type="PANTHER" id="PTHR36456:SF1">
    <property type="entry name" value="UPF0232 PROTEIN SCO3875"/>
    <property type="match status" value="1"/>
</dbReference>